<dbReference type="InterPro" id="IPR036456">
    <property type="entry name" value="PNPase_PH_RNA-bd_sf"/>
</dbReference>
<evidence type="ECO:0000256" key="1">
    <source>
        <dbReference type="ARBA" id="ARBA00007404"/>
    </source>
</evidence>
<feature type="compositionally biased region" description="Polar residues" evidence="9">
    <location>
        <begin position="720"/>
        <end position="732"/>
    </location>
</feature>
<gene>
    <name evidence="8" type="primary">pnp</name>
    <name evidence="11" type="ORF">ACM44_05140</name>
</gene>
<comment type="subcellular location">
    <subcellularLocation>
        <location evidence="8">Cytoplasm</location>
    </subcellularLocation>
</comment>
<feature type="binding site" evidence="8">
    <location>
        <position position="492"/>
    </location>
    <ligand>
        <name>Mg(2+)</name>
        <dbReference type="ChEBI" id="CHEBI:18420"/>
    </ligand>
</feature>
<dbReference type="InterPro" id="IPR015848">
    <property type="entry name" value="PNPase_PH_RNA-bd_bac/org-type"/>
</dbReference>
<dbReference type="GO" id="GO:0006396">
    <property type="term" value="P:RNA processing"/>
    <property type="evidence" value="ECO:0007669"/>
    <property type="project" value="InterPro"/>
</dbReference>
<dbReference type="AlphaFoldDB" id="A0A0J7J0N9"/>
<dbReference type="Pfam" id="PF03726">
    <property type="entry name" value="PNPase"/>
    <property type="match status" value="1"/>
</dbReference>
<dbReference type="PATRIC" id="fig|1304281.5.peg.1100"/>
<comment type="catalytic activity">
    <reaction evidence="8">
        <text>RNA(n+1) + phosphate = RNA(n) + a ribonucleoside 5'-diphosphate</text>
        <dbReference type="Rhea" id="RHEA:22096"/>
        <dbReference type="Rhea" id="RHEA-COMP:14527"/>
        <dbReference type="Rhea" id="RHEA-COMP:17342"/>
        <dbReference type="ChEBI" id="CHEBI:43474"/>
        <dbReference type="ChEBI" id="CHEBI:57930"/>
        <dbReference type="ChEBI" id="CHEBI:140395"/>
        <dbReference type="EC" id="2.7.7.8"/>
    </reaction>
</comment>
<dbReference type="GO" id="GO:0005829">
    <property type="term" value="C:cytosol"/>
    <property type="evidence" value="ECO:0007669"/>
    <property type="project" value="UniProtKB-ARBA"/>
</dbReference>
<evidence type="ECO:0000259" key="10">
    <source>
        <dbReference type="PROSITE" id="PS50126"/>
    </source>
</evidence>
<dbReference type="InterPro" id="IPR015847">
    <property type="entry name" value="ExoRNase_PH_dom2"/>
</dbReference>
<dbReference type="Gene3D" id="3.30.230.70">
    <property type="entry name" value="GHMP Kinase, N-terminal domain"/>
    <property type="match status" value="2"/>
</dbReference>
<dbReference type="InterPro" id="IPR004088">
    <property type="entry name" value="KH_dom_type_1"/>
</dbReference>
<evidence type="ECO:0000256" key="5">
    <source>
        <dbReference type="ARBA" id="ARBA00022723"/>
    </source>
</evidence>
<dbReference type="InterPro" id="IPR012340">
    <property type="entry name" value="NA-bd_OB-fold"/>
</dbReference>
<comment type="similarity">
    <text evidence="1 8">Belongs to the polyribonucleotide nucleotidyltransferase family.</text>
</comment>
<keyword evidence="2 8" id="KW-0963">Cytoplasm</keyword>
<name>A0A0J7J0N9_9FLAO</name>
<dbReference type="FunFam" id="3.30.1370.10:FF:000001">
    <property type="entry name" value="Polyribonucleotide nucleotidyltransferase"/>
    <property type="match status" value="1"/>
</dbReference>
<dbReference type="Gene3D" id="3.30.1370.10">
    <property type="entry name" value="K Homology domain, type 1"/>
    <property type="match status" value="1"/>
</dbReference>
<dbReference type="SUPFAM" id="SSF54211">
    <property type="entry name" value="Ribosomal protein S5 domain 2-like"/>
    <property type="match status" value="2"/>
</dbReference>
<keyword evidence="7 8" id="KW-0694">RNA-binding</keyword>
<proteinExistence type="inferred from homology"/>
<evidence type="ECO:0000313" key="12">
    <source>
        <dbReference type="Proteomes" id="UP000035900"/>
    </source>
</evidence>
<dbReference type="InterPro" id="IPR012162">
    <property type="entry name" value="PNPase"/>
</dbReference>
<dbReference type="SUPFAM" id="SSF55666">
    <property type="entry name" value="Ribonuclease PH domain 2-like"/>
    <property type="match status" value="2"/>
</dbReference>
<dbReference type="PANTHER" id="PTHR11252:SF0">
    <property type="entry name" value="POLYRIBONUCLEOTIDE NUCLEOTIDYLTRANSFERASE 1, MITOCHONDRIAL"/>
    <property type="match status" value="1"/>
</dbReference>
<keyword evidence="6 8" id="KW-0460">Magnesium</keyword>
<dbReference type="SMART" id="SM00316">
    <property type="entry name" value="S1"/>
    <property type="match status" value="1"/>
</dbReference>
<dbReference type="SUPFAM" id="SSF46915">
    <property type="entry name" value="Polynucleotide phosphorylase/guanosine pentaphosphate synthase (PNPase/GPSI), domain 3"/>
    <property type="match status" value="1"/>
</dbReference>
<evidence type="ECO:0000256" key="8">
    <source>
        <dbReference type="HAMAP-Rule" id="MF_01595"/>
    </source>
</evidence>
<evidence type="ECO:0000256" key="2">
    <source>
        <dbReference type="ARBA" id="ARBA00022490"/>
    </source>
</evidence>
<dbReference type="HAMAP" id="MF_01595">
    <property type="entry name" value="PNPase"/>
    <property type="match status" value="1"/>
</dbReference>
<dbReference type="EMBL" id="LFNG01000006">
    <property type="protein sequence ID" value="KMQ71616.1"/>
    <property type="molecule type" value="Genomic_DNA"/>
</dbReference>
<dbReference type="Pfam" id="PF01138">
    <property type="entry name" value="RNase_PH"/>
    <property type="match status" value="2"/>
</dbReference>
<keyword evidence="3 8" id="KW-0808">Transferase</keyword>
<dbReference type="Pfam" id="PF00575">
    <property type="entry name" value="S1"/>
    <property type="match status" value="1"/>
</dbReference>
<dbReference type="PROSITE" id="PS50084">
    <property type="entry name" value="KH_TYPE_1"/>
    <property type="match status" value="1"/>
</dbReference>
<dbReference type="PIRSF" id="PIRSF005499">
    <property type="entry name" value="PNPase"/>
    <property type="match status" value="1"/>
</dbReference>
<dbReference type="InterPro" id="IPR001247">
    <property type="entry name" value="ExoRNase_PH_dom1"/>
</dbReference>
<dbReference type="GO" id="GO:0000175">
    <property type="term" value="F:3'-5'-RNA exonuclease activity"/>
    <property type="evidence" value="ECO:0007669"/>
    <property type="project" value="TreeGrafter"/>
</dbReference>
<organism evidence="11 12">
    <name type="scientific">Chryseobacterium koreense CCUG 49689</name>
    <dbReference type="NCBI Taxonomy" id="1304281"/>
    <lineage>
        <taxon>Bacteria</taxon>
        <taxon>Pseudomonadati</taxon>
        <taxon>Bacteroidota</taxon>
        <taxon>Flavobacteriia</taxon>
        <taxon>Flavobacteriales</taxon>
        <taxon>Weeksellaceae</taxon>
        <taxon>Chryseobacterium group</taxon>
        <taxon>Chryseobacterium</taxon>
    </lineage>
</organism>
<dbReference type="NCBIfam" id="NF008805">
    <property type="entry name" value="PRK11824.1"/>
    <property type="match status" value="1"/>
</dbReference>
<sequence length="732" mass="81347">MNAPEAIIEKFQLKDGREISIETGRLAKQANGSVVVKCGGTMLLATVVANKDANPGVDFLPLTVDYREKFYAGGKIPGNFFRREARPSDEEILTMRLVDRVLRPLFPEDFHAEVQVMISLISYDKEAMPEDLAGLAASAAIAITDIPFNGPMSEVRVVRIDGELSVNPSFENLKKADIDIMVGATKDSIVMVEGIMDEISEAEMIEAIQYAHEEIKVQIAAQERLAERVGKAFPKREYSHENHNEEIREKVWKETYEKVYDIAKTPSAKEERHDNFAAVLEEFLSQYSEEERAEVEPFAKIYYHDVEKEAMRQMILNEKVRLDGRDPQTIRPIWSEIDYLPGAHGSAIFTRGETQSLTAVTLGSIKDANMVDSVASQYDQKFFLHYNFPPFSTGEARPLRGTSRREVGHGNLAQRALQNMIPVENPYTIRIVSDILESNGSSSMATVCAGTLALMDAGVQISKPVSGIAMGLITDPKSGKFTVLSDILGDEDHLGDMDFKVTGTADGITACQMDIKIQGLTMDIMTTALNQAKEGRLHILGEILKTIDKPRADVKPHAPKMEVLEIPKDFIGAVIGPGGKIIQQMQKDFETVIAIEEIGEIGRIEISGVSRENINATIAAINEITFVPVVGEVYKGKVVKVMDFGAFVAIAKGTEGLLHISEIEWRRLDKVPYAEGDEVEVKFMGYDDRKKMKLSRKVLLPRPPRPEGDKPRQDRPRNGNGENQKPQNEGEK</sequence>
<dbReference type="RefSeq" id="WP_048498990.1">
    <property type="nucleotide sequence ID" value="NZ_LFNG01000006.1"/>
</dbReference>
<accession>A0A0J7J0N9</accession>
<dbReference type="Gene3D" id="2.40.50.140">
    <property type="entry name" value="Nucleic acid-binding proteins"/>
    <property type="match status" value="1"/>
</dbReference>
<dbReference type="InterPro" id="IPR004087">
    <property type="entry name" value="KH_dom"/>
</dbReference>
<dbReference type="Proteomes" id="UP000035900">
    <property type="component" value="Unassembled WGS sequence"/>
</dbReference>
<feature type="binding site" evidence="8">
    <location>
        <position position="498"/>
    </location>
    <ligand>
        <name>Mg(2+)</name>
        <dbReference type="ChEBI" id="CHEBI:18420"/>
    </ligand>
</feature>
<dbReference type="GO" id="GO:0000287">
    <property type="term" value="F:magnesium ion binding"/>
    <property type="evidence" value="ECO:0007669"/>
    <property type="project" value="UniProtKB-UniRule"/>
</dbReference>
<feature type="region of interest" description="Disordered" evidence="9">
    <location>
        <begin position="695"/>
        <end position="732"/>
    </location>
</feature>
<evidence type="ECO:0000256" key="3">
    <source>
        <dbReference type="ARBA" id="ARBA00022679"/>
    </source>
</evidence>
<dbReference type="PROSITE" id="PS50126">
    <property type="entry name" value="S1"/>
    <property type="match status" value="1"/>
</dbReference>
<dbReference type="InterPro" id="IPR020568">
    <property type="entry name" value="Ribosomal_Su5_D2-typ_SF"/>
</dbReference>
<comment type="function">
    <text evidence="8">Involved in mRNA degradation. Catalyzes the phosphorolysis of single-stranded polyribonucleotides processively in the 3'- to 5'-direction.</text>
</comment>
<dbReference type="FunFam" id="3.30.230.70:FF:000002">
    <property type="entry name" value="Polyribonucleotide nucleotidyltransferase"/>
    <property type="match status" value="1"/>
</dbReference>
<dbReference type="SMART" id="SM00322">
    <property type="entry name" value="KH"/>
    <property type="match status" value="1"/>
</dbReference>
<dbReference type="FunFam" id="3.30.230.70:FF:000001">
    <property type="entry name" value="Polyribonucleotide nucleotidyltransferase"/>
    <property type="match status" value="1"/>
</dbReference>
<dbReference type="InterPro" id="IPR036345">
    <property type="entry name" value="ExoRNase_PH_dom2_sf"/>
</dbReference>
<dbReference type="SUPFAM" id="SSF50249">
    <property type="entry name" value="Nucleic acid-binding proteins"/>
    <property type="match status" value="1"/>
</dbReference>
<dbReference type="Pfam" id="PF00013">
    <property type="entry name" value="KH_1"/>
    <property type="match status" value="1"/>
</dbReference>
<evidence type="ECO:0000313" key="11">
    <source>
        <dbReference type="EMBL" id="KMQ71616.1"/>
    </source>
</evidence>
<dbReference type="InterPro" id="IPR003029">
    <property type="entry name" value="S1_domain"/>
</dbReference>
<dbReference type="Pfam" id="PF03725">
    <property type="entry name" value="RNase_PH_C"/>
    <property type="match status" value="1"/>
</dbReference>
<feature type="domain" description="S1 motif" evidence="10">
    <location>
        <begin position="631"/>
        <end position="697"/>
    </location>
</feature>
<protein>
    <recommendedName>
        <fullName evidence="8">Polyribonucleotide nucleotidyltransferase</fullName>
        <ecNumber evidence="8">2.7.7.8</ecNumber>
    </recommendedName>
    <alternativeName>
        <fullName evidence="8">Polynucleotide phosphorylase</fullName>
        <shortName evidence="8">PNPase</shortName>
    </alternativeName>
</protein>
<comment type="caution">
    <text evidence="11">The sequence shown here is derived from an EMBL/GenBank/DDBJ whole genome shotgun (WGS) entry which is preliminary data.</text>
</comment>
<dbReference type="CDD" id="cd11364">
    <property type="entry name" value="RNase_PH_PNPase_2"/>
    <property type="match status" value="1"/>
</dbReference>
<feature type="compositionally biased region" description="Basic and acidic residues" evidence="9">
    <location>
        <begin position="704"/>
        <end position="717"/>
    </location>
</feature>
<dbReference type="InterPro" id="IPR036612">
    <property type="entry name" value="KH_dom_type_1_sf"/>
</dbReference>
<dbReference type="STRING" id="1304281.ACM44_05140"/>
<keyword evidence="5 8" id="KW-0479">Metal-binding</keyword>
<dbReference type="NCBIfam" id="TIGR03591">
    <property type="entry name" value="polynuc_phos"/>
    <property type="match status" value="1"/>
</dbReference>
<evidence type="ECO:0000256" key="4">
    <source>
        <dbReference type="ARBA" id="ARBA00022695"/>
    </source>
</evidence>
<evidence type="ECO:0000256" key="7">
    <source>
        <dbReference type="ARBA" id="ARBA00022884"/>
    </source>
</evidence>
<dbReference type="InterPro" id="IPR027408">
    <property type="entry name" value="PNPase/RNase_PH_dom_sf"/>
</dbReference>
<keyword evidence="12" id="KW-1185">Reference proteome</keyword>
<dbReference type="CDD" id="cd02393">
    <property type="entry name" value="KH-I_PNPase"/>
    <property type="match status" value="1"/>
</dbReference>
<dbReference type="OrthoDB" id="9804305at2"/>
<dbReference type="EC" id="2.7.7.8" evidence="8"/>
<evidence type="ECO:0000256" key="6">
    <source>
        <dbReference type="ARBA" id="ARBA00022842"/>
    </source>
</evidence>
<dbReference type="GO" id="GO:0006402">
    <property type="term" value="P:mRNA catabolic process"/>
    <property type="evidence" value="ECO:0007669"/>
    <property type="project" value="UniProtKB-UniRule"/>
</dbReference>
<dbReference type="PANTHER" id="PTHR11252">
    <property type="entry name" value="POLYRIBONUCLEOTIDE NUCLEOTIDYLTRANSFERASE"/>
    <property type="match status" value="1"/>
</dbReference>
<evidence type="ECO:0000256" key="9">
    <source>
        <dbReference type="SAM" id="MobiDB-lite"/>
    </source>
</evidence>
<dbReference type="CDD" id="cd11363">
    <property type="entry name" value="RNase_PH_PNPase_1"/>
    <property type="match status" value="1"/>
</dbReference>
<dbReference type="SUPFAM" id="SSF54791">
    <property type="entry name" value="Eukaryotic type KH-domain (KH-domain type I)"/>
    <property type="match status" value="1"/>
</dbReference>
<dbReference type="GO" id="GO:0004654">
    <property type="term" value="F:polyribonucleotide nucleotidyltransferase activity"/>
    <property type="evidence" value="ECO:0007669"/>
    <property type="project" value="UniProtKB-UniRule"/>
</dbReference>
<dbReference type="GO" id="GO:0003723">
    <property type="term" value="F:RNA binding"/>
    <property type="evidence" value="ECO:0007669"/>
    <property type="project" value="UniProtKB-UniRule"/>
</dbReference>
<comment type="cofactor">
    <cofactor evidence="8">
        <name>Mg(2+)</name>
        <dbReference type="ChEBI" id="CHEBI:18420"/>
    </cofactor>
</comment>
<keyword evidence="4 8" id="KW-0548">Nucleotidyltransferase</keyword>
<reference evidence="11 12" key="1">
    <citation type="journal article" date="2004" name="Int. J. Syst. Evol. Microbiol.">
        <title>Kaistella koreensis gen. nov., sp. nov., a novel member of the Chryseobacterium-Bergeyella-Riemerella branch.</title>
        <authorList>
            <person name="Kim M.K."/>
            <person name="Im W.T."/>
            <person name="Shin Y.K."/>
            <person name="Lim J.H."/>
            <person name="Kim S.H."/>
            <person name="Lee B.C."/>
            <person name="Park M.Y."/>
            <person name="Lee K.Y."/>
            <person name="Lee S.T."/>
        </authorList>
    </citation>
    <scope>NUCLEOTIDE SEQUENCE [LARGE SCALE GENOMIC DNA]</scope>
    <source>
        <strain evidence="11 12">CCUG 49689</strain>
    </source>
</reference>